<comment type="caution">
    <text evidence="1">The sequence shown here is derived from an EMBL/GenBank/DDBJ whole genome shotgun (WGS) entry which is preliminary data.</text>
</comment>
<organism evidence="1 2">
    <name type="scientific">Scutellospora calospora</name>
    <dbReference type="NCBI Taxonomy" id="85575"/>
    <lineage>
        <taxon>Eukaryota</taxon>
        <taxon>Fungi</taxon>
        <taxon>Fungi incertae sedis</taxon>
        <taxon>Mucoromycota</taxon>
        <taxon>Glomeromycotina</taxon>
        <taxon>Glomeromycetes</taxon>
        <taxon>Diversisporales</taxon>
        <taxon>Gigasporaceae</taxon>
        <taxon>Scutellospora</taxon>
    </lineage>
</organism>
<name>A0ACA9MKB0_9GLOM</name>
<accession>A0ACA9MKB0</accession>
<evidence type="ECO:0000313" key="1">
    <source>
        <dbReference type="EMBL" id="CAG8594255.1"/>
    </source>
</evidence>
<reference evidence="1" key="1">
    <citation type="submission" date="2021-06" db="EMBL/GenBank/DDBJ databases">
        <authorList>
            <person name="Kallberg Y."/>
            <person name="Tangrot J."/>
            <person name="Rosling A."/>
        </authorList>
    </citation>
    <scope>NUCLEOTIDE SEQUENCE</scope>
    <source>
        <strain evidence="1">AU212A</strain>
    </source>
</reference>
<gene>
    <name evidence="1" type="ORF">SCALOS_LOCUS6691</name>
</gene>
<evidence type="ECO:0000313" key="2">
    <source>
        <dbReference type="Proteomes" id="UP000789860"/>
    </source>
</evidence>
<dbReference type="EMBL" id="CAJVPM010013331">
    <property type="protein sequence ID" value="CAG8594255.1"/>
    <property type="molecule type" value="Genomic_DNA"/>
</dbReference>
<proteinExistence type="predicted"/>
<protein>
    <submittedName>
        <fullName evidence="1">657_t:CDS:1</fullName>
    </submittedName>
</protein>
<feature type="non-terminal residue" evidence="1">
    <location>
        <position position="1"/>
    </location>
</feature>
<dbReference type="Proteomes" id="UP000789860">
    <property type="component" value="Unassembled WGS sequence"/>
</dbReference>
<keyword evidence="2" id="KW-1185">Reference proteome</keyword>
<sequence length="293" mass="34585">LTKSITKKRKNPSFTKLYFDKEINSKGEEVRICNIKNKNDKRCDQTYKNFGASTRNLIVYLRDIHNIINEEDTNEHISKKRKEAILKWMLITNQPISTITDLAYKEKISQFDSSFVMLREYKIKTMISKSYEYNCQNLKDLLKETAIASSKAKQEYLGITAIWITPDFKIKDIILDIKYATSPHMNWNLEEKITAIVTDNAIKKELVFVEILIARVRRYIQDVPTRWNSLYYAWDQLFYLKDAIIKLQADLCTNINRDEKKDSSKLKQIMLSEEEWELLDLLVDLLLPFEEAT</sequence>